<dbReference type="Pfam" id="PF00069">
    <property type="entry name" value="Pkinase"/>
    <property type="match status" value="1"/>
</dbReference>
<evidence type="ECO:0000256" key="9">
    <source>
        <dbReference type="ARBA" id="ARBA00022801"/>
    </source>
</evidence>
<evidence type="ECO:0000256" key="13">
    <source>
        <dbReference type="ARBA" id="ARBA00023242"/>
    </source>
</evidence>
<dbReference type="AlphaFoldDB" id="A0A9Q0BTB3"/>
<comment type="caution">
    <text evidence="22">The sequence shown here is derived from an EMBL/GenBank/DDBJ whole genome shotgun (WGS) entry which is preliminary data.</text>
</comment>
<dbReference type="Proteomes" id="UP001059596">
    <property type="component" value="Unassembled WGS sequence"/>
</dbReference>
<evidence type="ECO:0000256" key="2">
    <source>
        <dbReference type="ARBA" id="ARBA00004141"/>
    </source>
</evidence>
<feature type="binding site" evidence="18">
    <location>
        <position position="207"/>
    </location>
    <ligand>
        <name>ATP</name>
        <dbReference type="ChEBI" id="CHEBI:30616"/>
    </ligand>
</feature>
<comment type="catalytic activity">
    <reaction evidence="15">
        <text>L-seryl-[protein] + ATP = O-phospho-L-seryl-[protein] + ADP + H(+)</text>
        <dbReference type="Rhea" id="RHEA:17989"/>
        <dbReference type="Rhea" id="RHEA-COMP:9863"/>
        <dbReference type="Rhea" id="RHEA-COMP:11604"/>
        <dbReference type="ChEBI" id="CHEBI:15378"/>
        <dbReference type="ChEBI" id="CHEBI:29999"/>
        <dbReference type="ChEBI" id="CHEBI:30616"/>
        <dbReference type="ChEBI" id="CHEBI:83421"/>
        <dbReference type="ChEBI" id="CHEBI:456216"/>
        <dbReference type="EC" id="2.7.11.1"/>
    </reaction>
</comment>
<keyword evidence="17" id="KW-0862">Zinc</keyword>
<evidence type="ECO:0000259" key="21">
    <source>
        <dbReference type="PROSITE" id="PS50011"/>
    </source>
</evidence>
<evidence type="ECO:0000256" key="7">
    <source>
        <dbReference type="ARBA" id="ARBA00022741"/>
    </source>
</evidence>
<evidence type="ECO:0000256" key="11">
    <source>
        <dbReference type="ARBA" id="ARBA00022989"/>
    </source>
</evidence>
<dbReference type="PROSITE" id="PS50006">
    <property type="entry name" value="FHA_DOMAIN"/>
    <property type="match status" value="1"/>
</dbReference>
<accession>A0A9Q0BTB3</accession>
<feature type="transmembrane region" description="Helical" evidence="19">
    <location>
        <begin position="603"/>
        <end position="620"/>
    </location>
</feature>
<reference evidence="22" key="1">
    <citation type="journal article" date="2023" name="Genome Biol. Evol.">
        <title>Long-read-based Genome Assembly of Drosophila gunungcola Reveals Fewer Chemosensory Genes in Flower-breeding Species.</title>
        <authorList>
            <person name="Negi A."/>
            <person name="Liao B.Y."/>
            <person name="Yeh S.D."/>
        </authorList>
    </citation>
    <scope>NUCLEOTIDE SEQUENCE</scope>
    <source>
        <strain evidence="22">Sukarami</strain>
    </source>
</reference>
<dbReference type="FunFam" id="1.10.510.10:FF:000571">
    <property type="entry name" value="Maternal embryonic leucine zipper kinase"/>
    <property type="match status" value="1"/>
</dbReference>
<keyword evidence="6 19" id="KW-0812">Transmembrane</keyword>
<dbReference type="InterPro" id="IPR008271">
    <property type="entry name" value="Ser/Thr_kinase_AS"/>
</dbReference>
<dbReference type="Pfam" id="PF00498">
    <property type="entry name" value="FHA"/>
    <property type="match status" value="1"/>
</dbReference>
<evidence type="ECO:0000313" key="23">
    <source>
        <dbReference type="Proteomes" id="UP001059596"/>
    </source>
</evidence>
<evidence type="ECO:0000256" key="19">
    <source>
        <dbReference type="SAM" id="Phobius"/>
    </source>
</evidence>
<dbReference type="SUPFAM" id="SSF49879">
    <property type="entry name" value="SMAD/FHA domain"/>
    <property type="match status" value="1"/>
</dbReference>
<evidence type="ECO:0000256" key="12">
    <source>
        <dbReference type="ARBA" id="ARBA00023136"/>
    </source>
</evidence>
<feature type="transmembrane region" description="Helical" evidence="19">
    <location>
        <begin position="494"/>
        <end position="513"/>
    </location>
</feature>
<evidence type="ECO:0000256" key="6">
    <source>
        <dbReference type="ARBA" id="ARBA00022692"/>
    </source>
</evidence>
<comment type="similarity">
    <text evidence="3">Belongs to the alkaline ceramidase family.</text>
</comment>
<evidence type="ECO:0000256" key="8">
    <source>
        <dbReference type="ARBA" id="ARBA00022777"/>
    </source>
</evidence>
<feature type="binding site" evidence="16">
    <location>
        <position position="482"/>
    </location>
    <ligand>
        <name>Ca(2+)</name>
        <dbReference type="ChEBI" id="CHEBI:29108"/>
    </ligand>
</feature>
<keyword evidence="10 18" id="KW-0067">ATP-binding</keyword>
<sequence length="728" mass="83437">MARDTQGTQGTQSQASNIWTQVESQPMEKIVWGRLYGKNIKIKSLGTSSKYRILYTHSSFSVDLNNDEFSAGRGETNDLILTLNDLPEKILTRISKVHFIIKRANCELTNPVYIQDLSRNGTFVNNEKIGTNKMRILKNDDVISLSHPTYKAFVFKDLSPNESIGLPEEINKTYYVNKKLGSGAYGLVRLVYDTRTCQQYAMKIVKKNMLSGSARPSTNFSDPDRNLSHPCVVRMHDIVDKPDSVYMVLEFMRGGDLLNRIINNKLLSEETSKLYFYQMCHAVKYLHDRGITHRDLKPDNVLLETNDEETLLKVSDFGLSKFVQKDSVMRTLCGTPLYVAPEVLITGGREAYTKKVDIWSLGVVLFTWFAYGHSAWKGVSQRAKLLINQMLIVDPERRPSIDDVLQCTWLRDAQVLQKAKKLMKLEGMEIEEEENNFLEPPTKRSRLGGEMGGGMGGGGLLDIYAMAWEHLRPGSSPVDWCEGNYLISSNIAEFVNTFSNFLFILLPPVLIMLFKEYGRFVTPGIHVIWVLLIVVGLSSMYFHATLSLIGQLLDELAILWVFMAAFSLFYPKRYYPNKTFSWLMLLSAIAATGLSWWKPIVNAFVLMFMSIPTMIMLYTELQRVSDQRVYRLGIRSTTVWAVAVFCWINDRVFCEAWSSINFPYLHGFWHIFIFIAAYTVLVLFAYFYVESELPQRQPLLKYWPKNEFEFGIPFISIRNPGKALRNTI</sequence>
<evidence type="ECO:0000256" key="18">
    <source>
        <dbReference type="PROSITE-ProRule" id="PRU10141"/>
    </source>
</evidence>
<keyword evidence="7 18" id="KW-0547">Nucleotide-binding</keyword>
<dbReference type="EMBL" id="JAMKOV010000002">
    <property type="protein sequence ID" value="KAI8043401.1"/>
    <property type="molecule type" value="Genomic_DNA"/>
</dbReference>
<organism evidence="22 23">
    <name type="scientific">Drosophila gunungcola</name>
    <name type="common">fruit fly</name>
    <dbReference type="NCBI Taxonomy" id="103775"/>
    <lineage>
        <taxon>Eukaryota</taxon>
        <taxon>Metazoa</taxon>
        <taxon>Ecdysozoa</taxon>
        <taxon>Arthropoda</taxon>
        <taxon>Hexapoda</taxon>
        <taxon>Insecta</taxon>
        <taxon>Pterygota</taxon>
        <taxon>Neoptera</taxon>
        <taxon>Endopterygota</taxon>
        <taxon>Diptera</taxon>
        <taxon>Brachycera</taxon>
        <taxon>Muscomorpha</taxon>
        <taxon>Ephydroidea</taxon>
        <taxon>Drosophilidae</taxon>
        <taxon>Drosophila</taxon>
        <taxon>Sophophora</taxon>
    </lineage>
</organism>
<dbReference type="PROSITE" id="PS00107">
    <property type="entry name" value="PROTEIN_KINASE_ATP"/>
    <property type="match status" value="1"/>
</dbReference>
<evidence type="ECO:0000256" key="16">
    <source>
        <dbReference type="PIRSR" id="PIRSR608901-1"/>
    </source>
</evidence>
<dbReference type="Gene3D" id="1.10.510.10">
    <property type="entry name" value="Transferase(Phosphotransferase) domain 1"/>
    <property type="match status" value="1"/>
</dbReference>
<evidence type="ECO:0000256" key="15">
    <source>
        <dbReference type="ARBA" id="ARBA00048679"/>
    </source>
</evidence>
<dbReference type="GO" id="GO:0016020">
    <property type="term" value="C:membrane"/>
    <property type="evidence" value="ECO:0007669"/>
    <property type="project" value="UniProtKB-SubCell"/>
</dbReference>
<dbReference type="GO" id="GO:0005634">
    <property type="term" value="C:nucleus"/>
    <property type="evidence" value="ECO:0007669"/>
    <property type="project" value="UniProtKB-SubCell"/>
</dbReference>
<dbReference type="GO" id="GO:0004674">
    <property type="term" value="F:protein serine/threonine kinase activity"/>
    <property type="evidence" value="ECO:0007669"/>
    <property type="project" value="UniProtKB-KW"/>
</dbReference>
<evidence type="ECO:0000313" key="22">
    <source>
        <dbReference type="EMBL" id="KAI8043401.1"/>
    </source>
</evidence>
<feature type="transmembrane region" description="Helical" evidence="19">
    <location>
        <begin position="520"/>
        <end position="542"/>
    </location>
</feature>
<feature type="binding site" evidence="16">
    <location>
        <position position="484"/>
    </location>
    <ligand>
        <name>Ca(2+)</name>
        <dbReference type="ChEBI" id="CHEBI:29108"/>
    </ligand>
</feature>
<dbReference type="PROSITE" id="PS50011">
    <property type="entry name" value="PROTEIN_KINASE_DOM"/>
    <property type="match status" value="1"/>
</dbReference>
<dbReference type="GO" id="GO:0046872">
    <property type="term" value="F:metal ion binding"/>
    <property type="evidence" value="ECO:0007669"/>
    <property type="project" value="UniProtKB-KW"/>
</dbReference>
<keyword evidence="5" id="KW-0808">Transferase</keyword>
<comment type="catalytic activity">
    <reaction evidence="14">
        <text>L-threonyl-[protein] + ATP = O-phospho-L-threonyl-[protein] + ADP + H(+)</text>
        <dbReference type="Rhea" id="RHEA:46608"/>
        <dbReference type="Rhea" id="RHEA-COMP:11060"/>
        <dbReference type="Rhea" id="RHEA-COMP:11605"/>
        <dbReference type="ChEBI" id="CHEBI:15378"/>
        <dbReference type="ChEBI" id="CHEBI:30013"/>
        <dbReference type="ChEBI" id="CHEBI:30616"/>
        <dbReference type="ChEBI" id="CHEBI:61977"/>
        <dbReference type="ChEBI" id="CHEBI:456216"/>
        <dbReference type="EC" id="2.7.11.1"/>
    </reaction>
</comment>
<keyword evidence="9" id="KW-0378">Hydrolase</keyword>
<evidence type="ECO:0000256" key="3">
    <source>
        <dbReference type="ARBA" id="ARBA00009780"/>
    </source>
</evidence>
<feature type="binding site" evidence="16">
    <location>
        <position position="493"/>
    </location>
    <ligand>
        <name>Ca(2+)</name>
        <dbReference type="ChEBI" id="CHEBI:29108"/>
    </ligand>
</feature>
<dbReference type="FunFam" id="2.60.200.20:FF:000070">
    <property type="entry name" value="Ovarian-specific serine/threonine-protein kinase Lok"/>
    <property type="match status" value="1"/>
</dbReference>
<feature type="binding site" evidence="17">
    <location>
        <position position="543"/>
    </location>
    <ligand>
        <name>Zn(2+)</name>
        <dbReference type="ChEBI" id="CHEBI:29105"/>
        <note>catalytic</note>
    </ligand>
</feature>
<feature type="domain" description="Protein kinase" evidence="21">
    <location>
        <begin position="174"/>
        <end position="410"/>
    </location>
</feature>
<feature type="transmembrane region" description="Helical" evidence="19">
    <location>
        <begin position="580"/>
        <end position="597"/>
    </location>
</feature>
<feature type="transmembrane region" description="Helical" evidence="19">
    <location>
        <begin position="668"/>
        <end position="689"/>
    </location>
</feature>
<evidence type="ECO:0000256" key="17">
    <source>
        <dbReference type="PIRSR" id="PIRSR608901-2"/>
    </source>
</evidence>
<keyword evidence="8" id="KW-0418">Kinase</keyword>
<comment type="subcellular location">
    <subcellularLocation>
        <location evidence="2">Membrane</location>
        <topology evidence="2">Multi-pass membrane protein</topology>
    </subcellularLocation>
    <subcellularLocation>
        <location evidence="1">Nucleus</location>
    </subcellularLocation>
</comment>
<dbReference type="CDD" id="cd22666">
    <property type="entry name" value="FHA_CHK2"/>
    <property type="match status" value="1"/>
</dbReference>
<keyword evidence="16" id="KW-0479">Metal-binding</keyword>
<dbReference type="SMART" id="SM00220">
    <property type="entry name" value="S_TKc"/>
    <property type="match status" value="1"/>
</dbReference>
<evidence type="ECO:0000256" key="10">
    <source>
        <dbReference type="ARBA" id="ARBA00022840"/>
    </source>
</evidence>
<keyword evidence="12 19" id="KW-0472">Membrane</keyword>
<gene>
    <name evidence="22" type="ORF">M5D96_004733</name>
</gene>
<dbReference type="PROSITE" id="PS00108">
    <property type="entry name" value="PROTEIN_KINASE_ST"/>
    <property type="match status" value="1"/>
</dbReference>
<evidence type="ECO:0008006" key="24">
    <source>
        <dbReference type="Google" id="ProtNLM"/>
    </source>
</evidence>
<dbReference type="PANTHER" id="PTHR46139">
    <property type="entry name" value="ALKALINE CERAMIDASE"/>
    <property type="match status" value="1"/>
</dbReference>
<feature type="binding site" evidence="17">
    <location>
        <position position="670"/>
    </location>
    <ligand>
        <name>Zn(2+)</name>
        <dbReference type="ChEBI" id="CHEBI:29105"/>
        <note>catalytic</note>
    </ligand>
</feature>
<keyword evidence="4" id="KW-0723">Serine/threonine-protein kinase</keyword>
<feature type="transmembrane region" description="Helical" evidence="19">
    <location>
        <begin position="548"/>
        <end position="568"/>
    </location>
</feature>
<dbReference type="InterPro" id="IPR000719">
    <property type="entry name" value="Prot_kinase_dom"/>
</dbReference>
<dbReference type="SUPFAM" id="SSF56112">
    <property type="entry name" value="Protein kinase-like (PK-like)"/>
    <property type="match status" value="1"/>
</dbReference>
<protein>
    <recommendedName>
        <fullName evidence="24">Ceramidase</fullName>
    </recommendedName>
</protein>
<keyword evidence="13" id="KW-0539">Nucleus</keyword>
<dbReference type="Pfam" id="PF05875">
    <property type="entry name" value="Ceramidase"/>
    <property type="match status" value="1"/>
</dbReference>
<feature type="transmembrane region" description="Helical" evidence="19">
    <location>
        <begin position="632"/>
        <end position="648"/>
    </location>
</feature>
<dbReference type="InterPro" id="IPR011009">
    <property type="entry name" value="Kinase-like_dom_sf"/>
</dbReference>
<dbReference type="SMART" id="SM00240">
    <property type="entry name" value="FHA"/>
    <property type="match status" value="1"/>
</dbReference>
<evidence type="ECO:0000256" key="5">
    <source>
        <dbReference type="ARBA" id="ARBA00022679"/>
    </source>
</evidence>
<dbReference type="InterPro" id="IPR017441">
    <property type="entry name" value="Protein_kinase_ATP_BS"/>
</dbReference>
<name>A0A9Q0BTB3_9MUSC</name>
<dbReference type="PANTHER" id="PTHR46139:SF3">
    <property type="entry name" value="ALKALINE CERAMIDASE"/>
    <property type="match status" value="1"/>
</dbReference>
<dbReference type="InterPro" id="IPR008984">
    <property type="entry name" value="SMAD_FHA_dom_sf"/>
</dbReference>
<dbReference type="GO" id="GO:0046514">
    <property type="term" value="P:ceramide catabolic process"/>
    <property type="evidence" value="ECO:0007669"/>
    <property type="project" value="TreeGrafter"/>
</dbReference>
<dbReference type="InterPro" id="IPR000253">
    <property type="entry name" value="FHA_dom"/>
</dbReference>
<feature type="domain" description="FHA" evidence="20">
    <location>
        <begin position="69"/>
        <end position="129"/>
    </location>
</feature>
<evidence type="ECO:0000259" key="20">
    <source>
        <dbReference type="PROSITE" id="PS50006"/>
    </source>
</evidence>
<evidence type="ECO:0000256" key="1">
    <source>
        <dbReference type="ARBA" id="ARBA00004123"/>
    </source>
</evidence>
<feature type="binding site" evidence="16">
    <location>
        <position position="480"/>
    </location>
    <ligand>
        <name>Ca(2+)</name>
        <dbReference type="ChEBI" id="CHEBI:29108"/>
    </ligand>
</feature>
<dbReference type="Gene3D" id="2.60.200.20">
    <property type="match status" value="1"/>
</dbReference>
<feature type="binding site" evidence="16">
    <location>
        <position position="479"/>
    </location>
    <ligand>
        <name>Ca(2+)</name>
        <dbReference type="ChEBI" id="CHEBI:29108"/>
    </ligand>
</feature>
<keyword evidence="23" id="KW-1185">Reference proteome</keyword>
<dbReference type="GO" id="GO:0005524">
    <property type="term" value="F:ATP binding"/>
    <property type="evidence" value="ECO:0007669"/>
    <property type="project" value="UniProtKB-UniRule"/>
</dbReference>
<proteinExistence type="inferred from homology"/>
<keyword evidence="11 19" id="KW-1133">Transmembrane helix</keyword>
<keyword evidence="16" id="KW-0106">Calcium</keyword>
<feature type="binding site" evidence="17">
    <location>
        <position position="666"/>
    </location>
    <ligand>
        <name>Zn(2+)</name>
        <dbReference type="ChEBI" id="CHEBI:29105"/>
        <note>catalytic</note>
    </ligand>
</feature>
<evidence type="ECO:0000256" key="4">
    <source>
        <dbReference type="ARBA" id="ARBA00022527"/>
    </source>
</evidence>
<dbReference type="InterPro" id="IPR008901">
    <property type="entry name" value="ACER"/>
</dbReference>
<evidence type="ECO:0000256" key="14">
    <source>
        <dbReference type="ARBA" id="ARBA00047899"/>
    </source>
</evidence>
<comment type="cofactor">
    <cofactor evidence="17">
        <name>Zn(2+)</name>
        <dbReference type="ChEBI" id="CHEBI:29105"/>
    </cofactor>
</comment>
<dbReference type="GO" id="GO:0016811">
    <property type="term" value="F:hydrolase activity, acting on carbon-nitrogen (but not peptide) bonds, in linear amides"/>
    <property type="evidence" value="ECO:0007669"/>
    <property type="project" value="InterPro"/>
</dbReference>